<evidence type="ECO:0008006" key="4">
    <source>
        <dbReference type="Google" id="ProtNLM"/>
    </source>
</evidence>
<name>A0ABW4G644_9ACTN</name>
<dbReference type="Proteomes" id="UP001597097">
    <property type="component" value="Unassembled WGS sequence"/>
</dbReference>
<feature type="transmembrane region" description="Helical" evidence="1">
    <location>
        <begin position="68"/>
        <end position="88"/>
    </location>
</feature>
<proteinExistence type="predicted"/>
<evidence type="ECO:0000313" key="2">
    <source>
        <dbReference type="EMBL" id="MFD1538205.1"/>
    </source>
</evidence>
<feature type="transmembrane region" description="Helical" evidence="1">
    <location>
        <begin position="190"/>
        <end position="223"/>
    </location>
</feature>
<keyword evidence="1" id="KW-1133">Transmembrane helix</keyword>
<feature type="transmembrane region" description="Helical" evidence="1">
    <location>
        <begin position="16"/>
        <end position="37"/>
    </location>
</feature>
<protein>
    <recommendedName>
        <fullName evidence="4">DUF1648 domain-containing protein</fullName>
    </recommendedName>
</protein>
<feature type="transmembrane region" description="Helical" evidence="1">
    <location>
        <begin position="95"/>
        <end position="117"/>
    </location>
</feature>
<gene>
    <name evidence="2" type="ORF">ACFSJ0_14220</name>
</gene>
<comment type="caution">
    <text evidence="2">The sequence shown here is derived from an EMBL/GenBank/DDBJ whole genome shotgun (WGS) entry which is preliminary data.</text>
</comment>
<keyword evidence="1" id="KW-0812">Transmembrane</keyword>
<accession>A0ABW4G644</accession>
<keyword evidence="3" id="KW-1185">Reference proteome</keyword>
<evidence type="ECO:0000313" key="3">
    <source>
        <dbReference type="Proteomes" id="UP001597097"/>
    </source>
</evidence>
<keyword evidence="1" id="KW-0472">Membrane</keyword>
<dbReference type="EMBL" id="JBHUCM010000013">
    <property type="protein sequence ID" value="MFD1538205.1"/>
    <property type="molecule type" value="Genomic_DNA"/>
</dbReference>
<sequence>MSRSTDFAPQRRPRRLVLTALGPLLMLVVPMLLVGLLGERLPDHVTVNRWSFDTRIGFTWQSWSAQPVFGMMVWMEALIVVSFLSYWRVPVAQRVLVAVSFVVGLTIPVACVMWWLGLVDVLGGAARPGWPMVVETAGTLGAFALGWLVAGPLPSPPEAESAPPPYVNAMALGPWQRVMFVTSAWSVRRLLIGALLAAAAVWVAVQAYTGWLGVVLLALWAVVETAQARTRLQIDDSGVTMTLPWLQLRRTIPWARIRFAEARPKAPEGSYKLADGGWGWGAVTGRGPVLVLSLADDRSFVYSTQEAGVAAALVNGWLNRQRRGEAA</sequence>
<organism evidence="2 3">
    <name type="scientific">Nonomuraea guangzhouensis</name>
    <dbReference type="NCBI Taxonomy" id="1291555"/>
    <lineage>
        <taxon>Bacteria</taxon>
        <taxon>Bacillati</taxon>
        <taxon>Actinomycetota</taxon>
        <taxon>Actinomycetes</taxon>
        <taxon>Streptosporangiales</taxon>
        <taxon>Streptosporangiaceae</taxon>
        <taxon>Nonomuraea</taxon>
    </lineage>
</organism>
<reference evidence="3" key="1">
    <citation type="journal article" date="2019" name="Int. J. Syst. Evol. Microbiol.">
        <title>The Global Catalogue of Microorganisms (GCM) 10K type strain sequencing project: providing services to taxonomists for standard genome sequencing and annotation.</title>
        <authorList>
            <consortium name="The Broad Institute Genomics Platform"/>
            <consortium name="The Broad Institute Genome Sequencing Center for Infectious Disease"/>
            <person name="Wu L."/>
            <person name="Ma J."/>
        </authorList>
    </citation>
    <scope>NUCLEOTIDE SEQUENCE [LARGE SCALE GENOMIC DNA]</scope>
    <source>
        <strain evidence="3">CGMCC 1.15399</strain>
    </source>
</reference>
<dbReference type="RefSeq" id="WP_219533220.1">
    <property type="nucleotide sequence ID" value="NZ_JAHKRM010000017.1"/>
</dbReference>
<evidence type="ECO:0000256" key="1">
    <source>
        <dbReference type="SAM" id="Phobius"/>
    </source>
</evidence>